<dbReference type="Proteomes" id="UP001597318">
    <property type="component" value="Unassembled WGS sequence"/>
</dbReference>
<feature type="transmembrane region" description="Helical" evidence="1">
    <location>
        <begin position="32"/>
        <end position="57"/>
    </location>
</feature>
<dbReference type="Pfam" id="PF15980">
    <property type="entry name" value="ComGF"/>
    <property type="match status" value="1"/>
</dbReference>
<evidence type="ECO:0000313" key="2">
    <source>
        <dbReference type="EMBL" id="MFD2213983.1"/>
    </source>
</evidence>
<organism evidence="2 3">
    <name type="scientific">Metabacillus endolithicus</name>
    <dbReference type="NCBI Taxonomy" id="1535204"/>
    <lineage>
        <taxon>Bacteria</taxon>
        <taxon>Bacillati</taxon>
        <taxon>Bacillota</taxon>
        <taxon>Bacilli</taxon>
        <taxon>Bacillales</taxon>
        <taxon>Bacillaceae</taxon>
        <taxon>Metabacillus</taxon>
    </lineage>
</organism>
<reference evidence="3" key="1">
    <citation type="journal article" date="2019" name="Int. J. Syst. Evol. Microbiol.">
        <title>The Global Catalogue of Microorganisms (GCM) 10K type strain sequencing project: providing services to taxonomists for standard genome sequencing and annotation.</title>
        <authorList>
            <consortium name="The Broad Institute Genomics Platform"/>
            <consortium name="The Broad Institute Genome Sequencing Center for Infectious Disease"/>
            <person name="Wu L."/>
            <person name="Ma J."/>
        </authorList>
    </citation>
    <scope>NUCLEOTIDE SEQUENCE [LARGE SCALE GENOMIC DNA]</scope>
    <source>
        <strain evidence="3">CGMCC 1.15474</strain>
    </source>
</reference>
<gene>
    <name evidence="2" type="primary">comGF</name>
    <name evidence="2" type="ORF">ACFSKK_09860</name>
</gene>
<proteinExistence type="predicted"/>
<keyword evidence="1" id="KW-0472">Membrane</keyword>
<accession>A0ABW5BZC9</accession>
<evidence type="ECO:0000313" key="3">
    <source>
        <dbReference type="Proteomes" id="UP001597318"/>
    </source>
</evidence>
<keyword evidence="1" id="KW-0812">Transmembrane</keyword>
<keyword evidence="1" id="KW-1133">Transmembrane helix</keyword>
<protein>
    <submittedName>
        <fullName evidence="2">Competence type IV pilus minor pilin ComGF</fullName>
    </submittedName>
</protein>
<sequence>MGIKRLVWSGQVCIKKQNQFAFLYLNERGYTFLNMLLTFFIYSFIISTLTIVFHFLISHSQHPEDLRPFEWELFIIQLHREFKESSHITIQDKELTFTNNAGQHVSINHYKNLIRRQIADRGHEILLLKVKTMTFHQVDRGIQLSVISEAGKVYTYTFRTYKELVKA</sequence>
<dbReference type="InterPro" id="IPR016977">
    <property type="entry name" value="ComGF"/>
</dbReference>
<keyword evidence="3" id="KW-1185">Reference proteome</keyword>
<name>A0ABW5BZC9_9BACI</name>
<comment type="caution">
    <text evidence="2">The sequence shown here is derived from an EMBL/GenBank/DDBJ whole genome shotgun (WGS) entry which is preliminary data.</text>
</comment>
<evidence type="ECO:0000256" key="1">
    <source>
        <dbReference type="SAM" id="Phobius"/>
    </source>
</evidence>
<dbReference type="EMBL" id="JBHUIK010000002">
    <property type="protein sequence ID" value="MFD2213983.1"/>
    <property type="molecule type" value="Genomic_DNA"/>
</dbReference>
<dbReference type="RefSeq" id="WP_281730458.1">
    <property type="nucleotide sequence ID" value="NZ_CP095550.1"/>
</dbReference>
<dbReference type="NCBIfam" id="NF041002">
    <property type="entry name" value="pilin_ComGF"/>
    <property type="match status" value="1"/>
</dbReference>